<gene>
    <name evidence="2" type="ORF">THASP1DRAFT_32974</name>
</gene>
<dbReference type="EMBL" id="KZ993228">
    <property type="protein sequence ID" value="RKP05185.1"/>
    <property type="molecule type" value="Genomic_DNA"/>
</dbReference>
<evidence type="ECO:0000256" key="1">
    <source>
        <dbReference type="SAM" id="Phobius"/>
    </source>
</evidence>
<feature type="transmembrane region" description="Helical" evidence="1">
    <location>
        <begin position="100"/>
        <end position="118"/>
    </location>
</feature>
<accession>A0A4P9XHK8</accession>
<keyword evidence="1" id="KW-1133">Transmembrane helix</keyword>
<dbReference type="AlphaFoldDB" id="A0A4P9XHK8"/>
<reference evidence="3" key="1">
    <citation type="journal article" date="2018" name="Nat. Microbiol.">
        <title>Leveraging single-cell genomics to expand the fungal tree of life.</title>
        <authorList>
            <person name="Ahrendt S.R."/>
            <person name="Quandt C.A."/>
            <person name="Ciobanu D."/>
            <person name="Clum A."/>
            <person name="Salamov A."/>
            <person name="Andreopoulos B."/>
            <person name="Cheng J.F."/>
            <person name="Woyke T."/>
            <person name="Pelin A."/>
            <person name="Henrissat B."/>
            <person name="Reynolds N.K."/>
            <person name="Benny G.L."/>
            <person name="Smith M.E."/>
            <person name="James T.Y."/>
            <person name="Grigoriev I.V."/>
        </authorList>
    </citation>
    <scope>NUCLEOTIDE SEQUENCE [LARGE SCALE GENOMIC DNA]</scope>
    <source>
        <strain evidence="3">RSA 1356</strain>
    </source>
</reference>
<dbReference type="OrthoDB" id="2256270at2759"/>
<feature type="transmembrane region" description="Helical" evidence="1">
    <location>
        <begin position="124"/>
        <end position="148"/>
    </location>
</feature>
<dbReference type="Proteomes" id="UP000271241">
    <property type="component" value="Unassembled WGS sequence"/>
</dbReference>
<feature type="transmembrane region" description="Helical" evidence="1">
    <location>
        <begin position="59"/>
        <end position="80"/>
    </location>
</feature>
<feature type="transmembrane region" description="Helical" evidence="1">
    <location>
        <begin position="211"/>
        <end position="231"/>
    </location>
</feature>
<evidence type="ECO:0000313" key="2">
    <source>
        <dbReference type="EMBL" id="RKP05185.1"/>
    </source>
</evidence>
<proteinExistence type="predicted"/>
<feature type="transmembrane region" description="Helical" evidence="1">
    <location>
        <begin position="32"/>
        <end position="53"/>
    </location>
</feature>
<protein>
    <submittedName>
        <fullName evidence="2">Uncharacterized protein</fullName>
    </submittedName>
</protein>
<evidence type="ECO:0000313" key="3">
    <source>
        <dbReference type="Proteomes" id="UP000271241"/>
    </source>
</evidence>
<feature type="transmembrane region" description="Helical" evidence="1">
    <location>
        <begin position="169"/>
        <end position="191"/>
    </location>
</feature>
<keyword evidence="1" id="KW-0812">Transmembrane</keyword>
<keyword evidence="1" id="KW-0472">Membrane</keyword>
<keyword evidence="3" id="KW-1185">Reference proteome</keyword>
<sequence>MQQSDTVHTDSVLVYTLQDAAYTDYQASSTRVVLTTVLAVIFFRNTWLATRLMYDAARFVYFLNVCQPLIGIMATTVALCHELWPTRVSCAAVIRANNTALLLGVPLITAILFVKAYYCTSWSHWILPIGGLALIGGIASGAASYTALTVQTKSNSYSRCPTTLAEGWVFGKLATDFYANLALSACFMLAVWREYRYRGSPLYSALLRDGIGYALGAIISNILCAIIILLIPAMRTWQMHIYGADCT</sequence>
<name>A0A4P9XHK8_9FUNG</name>
<organism evidence="2 3">
    <name type="scientific">Thamnocephalis sphaerospora</name>
    <dbReference type="NCBI Taxonomy" id="78915"/>
    <lineage>
        <taxon>Eukaryota</taxon>
        <taxon>Fungi</taxon>
        <taxon>Fungi incertae sedis</taxon>
        <taxon>Zoopagomycota</taxon>
        <taxon>Zoopagomycotina</taxon>
        <taxon>Zoopagomycetes</taxon>
        <taxon>Zoopagales</taxon>
        <taxon>Sigmoideomycetaceae</taxon>
        <taxon>Thamnocephalis</taxon>
    </lineage>
</organism>